<name>A0A974HLI1_XENLA</name>
<organism evidence="1 2">
    <name type="scientific">Xenopus laevis</name>
    <name type="common">African clawed frog</name>
    <dbReference type="NCBI Taxonomy" id="8355"/>
    <lineage>
        <taxon>Eukaryota</taxon>
        <taxon>Metazoa</taxon>
        <taxon>Chordata</taxon>
        <taxon>Craniata</taxon>
        <taxon>Vertebrata</taxon>
        <taxon>Euteleostomi</taxon>
        <taxon>Amphibia</taxon>
        <taxon>Batrachia</taxon>
        <taxon>Anura</taxon>
        <taxon>Pipoidea</taxon>
        <taxon>Pipidae</taxon>
        <taxon>Xenopodinae</taxon>
        <taxon>Xenopus</taxon>
        <taxon>Xenopus</taxon>
    </lineage>
</organism>
<accession>A0A974HLI1</accession>
<sequence length="77" mass="8672">MINRPHSASKTLLPCDEIVSTCAKANKGAVGRFDKWWKSETNQMSPHPCLMQHECFETSEAMQDTYRTDTKQGKAPA</sequence>
<evidence type="ECO:0000313" key="1">
    <source>
        <dbReference type="EMBL" id="OCT82519.1"/>
    </source>
</evidence>
<reference evidence="2" key="1">
    <citation type="journal article" date="2016" name="Nature">
        <title>Genome evolution in the allotetraploid frog Xenopus laevis.</title>
        <authorList>
            <person name="Session A.M."/>
            <person name="Uno Y."/>
            <person name="Kwon T."/>
            <person name="Chapman J.A."/>
            <person name="Toyoda A."/>
            <person name="Takahashi S."/>
            <person name="Fukui A."/>
            <person name="Hikosaka A."/>
            <person name="Suzuki A."/>
            <person name="Kondo M."/>
            <person name="van Heeringen S.J."/>
            <person name="Quigley I."/>
            <person name="Heinz S."/>
            <person name="Ogino H."/>
            <person name="Ochi H."/>
            <person name="Hellsten U."/>
            <person name="Lyons J.B."/>
            <person name="Simakov O."/>
            <person name="Putnam N."/>
            <person name="Stites J."/>
            <person name="Kuroki Y."/>
            <person name="Tanaka T."/>
            <person name="Michiue T."/>
            <person name="Watanabe M."/>
            <person name="Bogdanovic O."/>
            <person name="Lister R."/>
            <person name="Georgiou G."/>
            <person name="Paranjpe S.S."/>
            <person name="van Kruijsbergen I."/>
            <person name="Shu S."/>
            <person name="Carlson J."/>
            <person name="Kinoshita T."/>
            <person name="Ohta Y."/>
            <person name="Mawaribuchi S."/>
            <person name="Jenkins J."/>
            <person name="Grimwood J."/>
            <person name="Schmutz J."/>
            <person name="Mitros T."/>
            <person name="Mozaffari S.V."/>
            <person name="Suzuki Y."/>
            <person name="Haramoto Y."/>
            <person name="Yamamoto T.S."/>
            <person name="Takagi C."/>
            <person name="Heald R."/>
            <person name="Miller K."/>
            <person name="Haudenschild C."/>
            <person name="Kitzman J."/>
            <person name="Nakayama T."/>
            <person name="Izutsu Y."/>
            <person name="Robert J."/>
            <person name="Fortriede J."/>
            <person name="Burns K."/>
            <person name="Lotay V."/>
            <person name="Karimi K."/>
            <person name="Yasuoka Y."/>
            <person name="Dichmann D.S."/>
            <person name="Flajnik M.F."/>
            <person name="Houston D.W."/>
            <person name="Shendure J."/>
            <person name="DuPasquier L."/>
            <person name="Vize P.D."/>
            <person name="Zorn A.M."/>
            <person name="Ito M."/>
            <person name="Marcotte E.M."/>
            <person name="Wallingford J.B."/>
            <person name="Ito Y."/>
            <person name="Asashima M."/>
            <person name="Ueno N."/>
            <person name="Matsuda Y."/>
            <person name="Veenstra G.J."/>
            <person name="Fujiyama A."/>
            <person name="Harland R.M."/>
            <person name="Taira M."/>
            <person name="Rokhsar D.S."/>
        </authorList>
    </citation>
    <scope>NUCLEOTIDE SEQUENCE [LARGE SCALE GENOMIC DNA]</scope>
    <source>
        <strain evidence="2">J</strain>
    </source>
</reference>
<dbReference type="EMBL" id="CM004473">
    <property type="protein sequence ID" value="OCT82519.1"/>
    <property type="molecule type" value="Genomic_DNA"/>
</dbReference>
<evidence type="ECO:0000313" key="2">
    <source>
        <dbReference type="Proteomes" id="UP000694892"/>
    </source>
</evidence>
<gene>
    <name evidence="1" type="ORF">XELAEV_18025051mg</name>
</gene>
<dbReference type="Proteomes" id="UP000694892">
    <property type="component" value="Chromosome 4S"/>
</dbReference>
<protein>
    <submittedName>
        <fullName evidence="1">Uncharacterized protein</fullName>
    </submittedName>
</protein>
<proteinExistence type="predicted"/>
<dbReference type="AlphaFoldDB" id="A0A974HLI1"/>